<gene>
    <name evidence="2" type="ORF">I2494_10120</name>
</gene>
<name>A0ABS1IQM8_9GAMM</name>
<keyword evidence="3" id="KW-1185">Reference proteome</keyword>
<comment type="caution">
    <text evidence="2">The sequence shown here is derived from an EMBL/GenBank/DDBJ whole genome shotgun (WGS) entry which is preliminary data.</text>
</comment>
<dbReference type="EMBL" id="JADRCR010000004">
    <property type="protein sequence ID" value="MBK5144068.1"/>
    <property type="molecule type" value="Genomic_DNA"/>
</dbReference>
<dbReference type="PANTHER" id="PTHR40278:SF1">
    <property type="entry name" value="DNA UTILIZATION PROTEIN HOFN"/>
    <property type="match status" value="1"/>
</dbReference>
<organism evidence="2 3">
    <name type="scientific">Limnobaculum allomyrinae</name>
    <dbReference type="NCBI Taxonomy" id="2791986"/>
    <lineage>
        <taxon>Bacteria</taxon>
        <taxon>Pseudomonadati</taxon>
        <taxon>Pseudomonadota</taxon>
        <taxon>Gammaproteobacteria</taxon>
        <taxon>Enterobacterales</taxon>
        <taxon>Budviciaceae</taxon>
        <taxon>Limnobaculum</taxon>
    </lineage>
</organism>
<keyword evidence="1" id="KW-0472">Membrane</keyword>
<keyword evidence="1" id="KW-0812">Transmembrane</keyword>
<dbReference type="InterPro" id="IPR007813">
    <property type="entry name" value="PilN"/>
</dbReference>
<sequence length="181" mass="20671">MFQVNFLPWRVQRQKKASQRFVGMAFCYAIATLLCLSASYFTASSQQQKLSQQLTEITASNTARLNEIKQTKDMQQAALVLTQLQHQTQQIRQHTLLLHTLFIDIESALPESLWLKRIMFKEEKLEIEGQGNDYLSIMAFQQKLGRSSLITGLQLGKMMAVNAEFSLFSFTLMANRTGVTL</sequence>
<protein>
    <submittedName>
        <fullName evidence="2">PilN domain-containing protein</fullName>
    </submittedName>
</protein>
<keyword evidence="1" id="KW-1133">Transmembrane helix</keyword>
<reference evidence="2 3" key="1">
    <citation type="submission" date="2020-11" db="EMBL/GenBank/DDBJ databases">
        <title>Insectihabitans protaetiae gen. nov. sp. nov. and Insectihabitans allomyrinae sp. nov., isolated from larvae of Protaetia brevitarsis seulensis and Allomyrina dichotoma, respectively.</title>
        <authorList>
            <person name="Lee S.D."/>
            <person name="Byeon Y.-S."/>
            <person name="Kim S.-M."/>
            <person name="Yang H.L."/>
            <person name="Kim I.S."/>
        </authorList>
    </citation>
    <scope>NUCLEOTIDE SEQUENCE [LARGE SCALE GENOMIC DNA]</scope>
    <source>
        <strain evidence="2 3">BWR-B9</strain>
    </source>
</reference>
<dbReference type="InterPro" id="IPR052534">
    <property type="entry name" value="Extracell_DNA_Util/SecSys_Comp"/>
</dbReference>
<dbReference type="Pfam" id="PF05137">
    <property type="entry name" value="PilN"/>
    <property type="match status" value="1"/>
</dbReference>
<evidence type="ECO:0000256" key="1">
    <source>
        <dbReference type="SAM" id="Phobius"/>
    </source>
</evidence>
<accession>A0ABS1IQM8</accession>
<feature type="transmembrane region" description="Helical" evidence="1">
    <location>
        <begin position="21"/>
        <end position="43"/>
    </location>
</feature>
<proteinExistence type="predicted"/>
<evidence type="ECO:0000313" key="3">
    <source>
        <dbReference type="Proteomes" id="UP001296921"/>
    </source>
</evidence>
<dbReference type="Proteomes" id="UP001296921">
    <property type="component" value="Unassembled WGS sequence"/>
</dbReference>
<dbReference type="PANTHER" id="PTHR40278">
    <property type="entry name" value="DNA UTILIZATION PROTEIN HOFN"/>
    <property type="match status" value="1"/>
</dbReference>
<dbReference type="RefSeq" id="WP_218466715.1">
    <property type="nucleotide sequence ID" value="NZ_JADRCR010000004.1"/>
</dbReference>
<evidence type="ECO:0000313" key="2">
    <source>
        <dbReference type="EMBL" id="MBK5144068.1"/>
    </source>
</evidence>